<evidence type="ECO:0000259" key="1">
    <source>
        <dbReference type="Pfam" id="PF02617"/>
    </source>
</evidence>
<gene>
    <name evidence="2" type="ORF">DRF65_26880</name>
</gene>
<dbReference type="EMBL" id="QNVT01000043">
    <property type="protein sequence ID" value="REC59262.1"/>
    <property type="molecule type" value="Genomic_DNA"/>
</dbReference>
<sequence length="101" mass="11913">MNFYNSIKDYENPKRQYEEEVLILDDTDDVYKIVLHNDDIHTFDYVIDSLIEICKHTMEQAEQCTMLVHYKGKCTVKTGSLDVLKPMHEKLLSRELTSEIV</sequence>
<dbReference type="SUPFAM" id="SSF54736">
    <property type="entry name" value="ClpS-like"/>
    <property type="match status" value="1"/>
</dbReference>
<dbReference type="Proteomes" id="UP000256686">
    <property type="component" value="Unassembled WGS sequence"/>
</dbReference>
<dbReference type="InterPro" id="IPR003769">
    <property type="entry name" value="ClpS_core"/>
</dbReference>
<keyword evidence="2" id="KW-0645">Protease</keyword>
<keyword evidence="2" id="KW-0378">Hydrolase</keyword>
<dbReference type="Pfam" id="PF02617">
    <property type="entry name" value="ClpS"/>
    <property type="match status" value="1"/>
</dbReference>
<organism evidence="2 3">
    <name type="scientific">Chryseobacterium pennae</name>
    <dbReference type="NCBI Taxonomy" id="2258962"/>
    <lineage>
        <taxon>Bacteria</taxon>
        <taxon>Pseudomonadati</taxon>
        <taxon>Bacteroidota</taxon>
        <taxon>Flavobacteriia</taxon>
        <taxon>Flavobacteriales</taxon>
        <taxon>Weeksellaceae</taxon>
        <taxon>Chryseobacterium group</taxon>
        <taxon>Chryseobacterium</taxon>
    </lineage>
</organism>
<proteinExistence type="predicted"/>
<keyword evidence="3" id="KW-1185">Reference proteome</keyword>
<evidence type="ECO:0000313" key="2">
    <source>
        <dbReference type="EMBL" id="REC59262.1"/>
    </source>
</evidence>
<dbReference type="RefSeq" id="WP_115973786.1">
    <property type="nucleotide sequence ID" value="NZ_QNVT01000043.1"/>
</dbReference>
<accession>A0A3D9C164</accession>
<name>A0A3D9C164_9FLAO</name>
<feature type="domain" description="Adaptor protein ClpS core" evidence="1">
    <location>
        <begin position="28"/>
        <end position="93"/>
    </location>
</feature>
<comment type="caution">
    <text evidence="2">The sequence shown here is derived from an EMBL/GenBank/DDBJ whole genome shotgun (WGS) entry which is preliminary data.</text>
</comment>
<dbReference type="AlphaFoldDB" id="A0A3D9C164"/>
<dbReference type="GO" id="GO:0006508">
    <property type="term" value="P:proteolysis"/>
    <property type="evidence" value="ECO:0007669"/>
    <property type="project" value="UniProtKB-KW"/>
</dbReference>
<dbReference type="GO" id="GO:0030163">
    <property type="term" value="P:protein catabolic process"/>
    <property type="evidence" value="ECO:0007669"/>
    <property type="project" value="InterPro"/>
</dbReference>
<protein>
    <submittedName>
        <fullName evidence="2">ATP-dependent Clp protease adaptor ClpS</fullName>
    </submittedName>
</protein>
<dbReference type="GO" id="GO:0008233">
    <property type="term" value="F:peptidase activity"/>
    <property type="evidence" value="ECO:0007669"/>
    <property type="project" value="UniProtKB-KW"/>
</dbReference>
<dbReference type="Gene3D" id="3.30.1390.10">
    <property type="match status" value="1"/>
</dbReference>
<evidence type="ECO:0000313" key="3">
    <source>
        <dbReference type="Proteomes" id="UP000256686"/>
    </source>
</evidence>
<reference evidence="3" key="1">
    <citation type="submission" date="2018-06" db="EMBL/GenBank/DDBJ databases">
        <authorList>
            <person name="Lum Nde A."/>
            <person name="Hugo C."/>
        </authorList>
    </citation>
    <scope>NUCLEOTIDE SEQUENCE [LARGE SCALE GENOMIC DNA]</scope>
    <source>
        <strain evidence="3">1_F178</strain>
    </source>
</reference>
<dbReference type="InterPro" id="IPR014719">
    <property type="entry name" value="Ribosomal_bL12_C/ClpS-like"/>
</dbReference>